<sequence>MYALGSLGVLVLGQTAASMASSIADFLLEEDRSNGTVELLDDFWVPVPPIAGTKPFSSYREHPLKLAPRDCLPNGTNYCFGNNVNYCNGVSITTTQTVLVTALHTAIRTVTVREDVVLTSTVNSLIDVTVSSAAATQTDLVFVTTTVDPSPSAVAIQQAHQVREPAATEIPNVLRRSLDSLGSLFKRSIRYPHGIHAALRLSEDTLLRPRQATQSDQSATAATSTASVTVTKTTDITGFVSTTVTQPSTSVVLTTAYRTNTVILNAQTTVLATSTITITPPTPATRTITETADPTVPSSSSVSSSSSRSAALATSTSSSVPPPHNGISTGAIAGIAVGSAVFALIVISLLIAWLRLRRRSGAPRTAQDDFGGGGGYDPPVVHREPRLPVVSPPGKFAPSPPHHGDAFQPRPQLQPAGAYRYATAGGVGQGEPLGAGLVAGPQYGYGHVRSDSAYTGTTQVSSVQGGAAAAAAGAAAAAAAAAKRASATSSPSSGGESRAMSPVEVAGTEAAPRYEVEGSGPGPSGEWGGGYQHRRTGSDLSGGRGSGGGNIGYAPATNF</sequence>
<dbReference type="CDD" id="cd21699">
    <property type="entry name" value="JMTM_APP_like"/>
    <property type="match status" value="1"/>
</dbReference>
<name>A0AA38R9Z3_9PEZI</name>
<proteinExistence type="predicted"/>
<keyword evidence="5" id="KW-1185">Reference proteome</keyword>
<dbReference type="EMBL" id="JANBVO010000027">
    <property type="protein sequence ID" value="KAJ9139118.1"/>
    <property type="molecule type" value="Genomic_DNA"/>
</dbReference>
<feature type="region of interest" description="Disordered" evidence="1">
    <location>
        <begin position="281"/>
        <end position="324"/>
    </location>
</feature>
<feature type="compositionally biased region" description="Gly residues" evidence="1">
    <location>
        <begin position="540"/>
        <end position="551"/>
    </location>
</feature>
<keyword evidence="2" id="KW-1133">Transmembrane helix</keyword>
<feature type="region of interest" description="Disordered" evidence="1">
    <location>
        <begin position="486"/>
        <end position="505"/>
    </location>
</feature>
<feature type="compositionally biased region" description="Low complexity" evidence="1">
    <location>
        <begin position="486"/>
        <end position="501"/>
    </location>
</feature>
<evidence type="ECO:0000313" key="5">
    <source>
        <dbReference type="Proteomes" id="UP001174694"/>
    </source>
</evidence>
<dbReference type="PANTHER" id="PTHR16861">
    <property type="entry name" value="GLYCOPROTEIN 38"/>
    <property type="match status" value="1"/>
</dbReference>
<dbReference type="AlphaFoldDB" id="A0AA38R9Z3"/>
<feature type="region of interest" description="Disordered" evidence="1">
    <location>
        <begin position="512"/>
        <end position="559"/>
    </location>
</feature>
<feature type="region of interest" description="Disordered" evidence="1">
    <location>
        <begin position="362"/>
        <end position="412"/>
    </location>
</feature>
<reference evidence="4" key="1">
    <citation type="submission" date="2022-07" db="EMBL/GenBank/DDBJ databases">
        <title>Fungi with potential for degradation of polypropylene.</title>
        <authorList>
            <person name="Gostincar C."/>
        </authorList>
    </citation>
    <scope>NUCLEOTIDE SEQUENCE</scope>
    <source>
        <strain evidence="4">EXF-13308</strain>
    </source>
</reference>
<evidence type="ECO:0000256" key="1">
    <source>
        <dbReference type="SAM" id="MobiDB-lite"/>
    </source>
</evidence>
<evidence type="ECO:0000313" key="4">
    <source>
        <dbReference type="EMBL" id="KAJ9139118.1"/>
    </source>
</evidence>
<feature type="compositionally biased region" description="Low complexity" evidence="1">
    <location>
        <begin position="281"/>
        <end position="319"/>
    </location>
</feature>
<evidence type="ECO:0000256" key="3">
    <source>
        <dbReference type="SAM" id="SignalP"/>
    </source>
</evidence>
<accession>A0AA38R9Z3</accession>
<dbReference type="PANTHER" id="PTHR16861:SF4">
    <property type="entry name" value="SH3 DOMAIN PROTEIN (AFU_ORTHOLOGUE AFUA_1G13610)"/>
    <property type="match status" value="1"/>
</dbReference>
<feature type="transmembrane region" description="Helical" evidence="2">
    <location>
        <begin position="331"/>
        <end position="354"/>
    </location>
</feature>
<keyword evidence="3" id="KW-0732">Signal</keyword>
<protein>
    <submittedName>
        <fullName evidence="4">Uncharacterized protein</fullName>
    </submittedName>
</protein>
<keyword evidence="2" id="KW-0472">Membrane</keyword>
<feature type="signal peptide" evidence="3">
    <location>
        <begin position="1"/>
        <end position="20"/>
    </location>
</feature>
<organism evidence="4 5">
    <name type="scientific">Pleurostoma richardsiae</name>
    <dbReference type="NCBI Taxonomy" id="41990"/>
    <lineage>
        <taxon>Eukaryota</taxon>
        <taxon>Fungi</taxon>
        <taxon>Dikarya</taxon>
        <taxon>Ascomycota</taxon>
        <taxon>Pezizomycotina</taxon>
        <taxon>Sordariomycetes</taxon>
        <taxon>Sordariomycetidae</taxon>
        <taxon>Calosphaeriales</taxon>
        <taxon>Pleurostomataceae</taxon>
        <taxon>Pleurostoma</taxon>
    </lineage>
</organism>
<keyword evidence="2" id="KW-0812">Transmembrane</keyword>
<feature type="chain" id="PRO_5041304234" evidence="3">
    <location>
        <begin position="21"/>
        <end position="559"/>
    </location>
</feature>
<evidence type="ECO:0000256" key="2">
    <source>
        <dbReference type="SAM" id="Phobius"/>
    </source>
</evidence>
<feature type="compositionally biased region" description="Gly residues" evidence="1">
    <location>
        <begin position="519"/>
        <end position="531"/>
    </location>
</feature>
<dbReference type="Proteomes" id="UP001174694">
    <property type="component" value="Unassembled WGS sequence"/>
</dbReference>
<gene>
    <name evidence="4" type="ORF">NKR23_g8003</name>
</gene>
<comment type="caution">
    <text evidence="4">The sequence shown here is derived from an EMBL/GenBank/DDBJ whole genome shotgun (WGS) entry which is preliminary data.</text>
</comment>